<feature type="transmembrane region" description="Helical" evidence="6">
    <location>
        <begin position="438"/>
        <end position="464"/>
    </location>
</feature>
<dbReference type="InterPro" id="IPR050367">
    <property type="entry name" value="APC_superfamily"/>
</dbReference>
<keyword evidence="2 6" id="KW-0812">Transmembrane</keyword>
<evidence type="ECO:0000313" key="9">
    <source>
        <dbReference type="Proteomes" id="UP001501536"/>
    </source>
</evidence>
<evidence type="ECO:0000256" key="4">
    <source>
        <dbReference type="ARBA" id="ARBA00023136"/>
    </source>
</evidence>
<feature type="transmembrane region" description="Helical" evidence="6">
    <location>
        <begin position="43"/>
        <end position="63"/>
    </location>
</feature>
<evidence type="ECO:0000256" key="6">
    <source>
        <dbReference type="SAM" id="Phobius"/>
    </source>
</evidence>
<dbReference type="InterPro" id="IPR004841">
    <property type="entry name" value="AA-permease/SLC12A_dom"/>
</dbReference>
<feature type="transmembrane region" description="Helical" evidence="6">
    <location>
        <begin position="262"/>
        <end position="282"/>
    </location>
</feature>
<dbReference type="RefSeq" id="WP_344885574.1">
    <property type="nucleotide sequence ID" value="NZ_BAABCJ010000007.1"/>
</dbReference>
<keyword evidence="4 6" id="KW-0472">Membrane</keyword>
<feature type="transmembrane region" description="Helical" evidence="6">
    <location>
        <begin position="161"/>
        <end position="180"/>
    </location>
</feature>
<organism evidence="8 9">
    <name type="scientific">Zhihengliuella alba</name>
    <dbReference type="NCBI Taxonomy" id="547018"/>
    <lineage>
        <taxon>Bacteria</taxon>
        <taxon>Bacillati</taxon>
        <taxon>Actinomycetota</taxon>
        <taxon>Actinomycetes</taxon>
        <taxon>Micrococcales</taxon>
        <taxon>Micrococcaceae</taxon>
        <taxon>Zhihengliuella</taxon>
    </lineage>
</organism>
<sequence>MPEAIRTGAAPSRRSRPRPSPPTADGVPAGIPAGAAGLGRRRLGVPALALMIIAASAPLTVVAGGVTSNYAVTGLLGIPLSFLVLGAVLMVFAVGYTAMSRWVSNAGAFYSYISLGLARWAGVGSAWVALVAYNAMQIGIYGMFGFVLSSFLAALGLTVPWWAAALAGWAVVGFLGINQVDLSAKVLGVVVALEFLIVLVYDVVALGAAPEGLSAASLEPSALFSAGVGAALVFSIAAFMGCESGAIYNEEVKDPRTTARRATLVAIVVIALFYAFSAWAMAVGEGDSAVVARSAELGPDLMFVFLEGRVAGWFIVLGNLLFMTSVLAALIAFHNVIARYLFSMGREGVLPPVLARTNRVHAPVAGSLVQSAVALAVIVVFAVAGAGHELGALFPVLTLFTWLTNMGALGLVALMMLTSFAVVGFFRRHAHTEGAWTALLAPLLAGAAMVVLLVMILANFGVLIGAEGGVLSWLLPALVLAAGVLGSLWAIALRRRRPDVYSRIGAGAAR</sequence>
<dbReference type="EMBL" id="BAABCJ010000007">
    <property type="protein sequence ID" value="GAA3711603.1"/>
    <property type="molecule type" value="Genomic_DNA"/>
</dbReference>
<accession>A0ABP7E0B0</accession>
<feature type="transmembrane region" description="Helical" evidence="6">
    <location>
        <begin position="406"/>
        <end position="426"/>
    </location>
</feature>
<evidence type="ECO:0000256" key="2">
    <source>
        <dbReference type="ARBA" id="ARBA00022692"/>
    </source>
</evidence>
<dbReference type="PANTHER" id="PTHR42770">
    <property type="entry name" value="AMINO ACID TRANSPORTER-RELATED"/>
    <property type="match status" value="1"/>
</dbReference>
<feature type="transmembrane region" description="Helical" evidence="6">
    <location>
        <begin position="75"/>
        <end position="97"/>
    </location>
</feature>
<evidence type="ECO:0000256" key="3">
    <source>
        <dbReference type="ARBA" id="ARBA00022989"/>
    </source>
</evidence>
<feature type="transmembrane region" description="Helical" evidence="6">
    <location>
        <begin position="109"/>
        <end position="131"/>
    </location>
</feature>
<evidence type="ECO:0000256" key="1">
    <source>
        <dbReference type="ARBA" id="ARBA00004141"/>
    </source>
</evidence>
<evidence type="ECO:0000259" key="7">
    <source>
        <dbReference type="Pfam" id="PF00324"/>
    </source>
</evidence>
<feature type="transmembrane region" description="Helical" evidence="6">
    <location>
        <begin position="310"/>
        <end position="337"/>
    </location>
</feature>
<dbReference type="Gene3D" id="1.20.1740.10">
    <property type="entry name" value="Amino acid/polyamine transporter I"/>
    <property type="match status" value="1"/>
</dbReference>
<keyword evidence="3 6" id="KW-1133">Transmembrane helix</keyword>
<dbReference type="PIRSF" id="PIRSF006060">
    <property type="entry name" value="AA_transporter"/>
    <property type="match status" value="1"/>
</dbReference>
<feature type="transmembrane region" description="Helical" evidence="6">
    <location>
        <begin position="470"/>
        <end position="493"/>
    </location>
</feature>
<protein>
    <submittedName>
        <fullName evidence="8">APC family permease</fullName>
    </submittedName>
</protein>
<proteinExistence type="predicted"/>
<evidence type="ECO:0000256" key="5">
    <source>
        <dbReference type="SAM" id="MobiDB-lite"/>
    </source>
</evidence>
<feature type="domain" description="Amino acid permease/ SLC12A" evidence="7">
    <location>
        <begin position="71"/>
        <end position="458"/>
    </location>
</feature>
<dbReference type="PANTHER" id="PTHR42770:SF16">
    <property type="entry name" value="AMINO ACID PERMEASE"/>
    <property type="match status" value="1"/>
</dbReference>
<feature type="region of interest" description="Disordered" evidence="5">
    <location>
        <begin position="1"/>
        <end position="29"/>
    </location>
</feature>
<name>A0ABP7E0B0_9MICC</name>
<feature type="transmembrane region" description="Helical" evidence="6">
    <location>
        <begin position="187"/>
        <end position="209"/>
    </location>
</feature>
<comment type="caution">
    <text evidence="8">The sequence shown here is derived from an EMBL/GenBank/DDBJ whole genome shotgun (WGS) entry which is preliminary data.</text>
</comment>
<feature type="transmembrane region" description="Helical" evidence="6">
    <location>
        <begin position="221"/>
        <end position="241"/>
    </location>
</feature>
<dbReference type="Proteomes" id="UP001501536">
    <property type="component" value="Unassembled WGS sequence"/>
</dbReference>
<reference evidence="9" key="1">
    <citation type="journal article" date="2019" name="Int. J. Syst. Evol. Microbiol.">
        <title>The Global Catalogue of Microorganisms (GCM) 10K type strain sequencing project: providing services to taxonomists for standard genome sequencing and annotation.</title>
        <authorList>
            <consortium name="The Broad Institute Genomics Platform"/>
            <consortium name="The Broad Institute Genome Sequencing Center for Infectious Disease"/>
            <person name="Wu L."/>
            <person name="Ma J."/>
        </authorList>
    </citation>
    <scope>NUCLEOTIDE SEQUENCE [LARGE SCALE GENOMIC DNA]</scope>
    <source>
        <strain evidence="9">JCM 16961</strain>
    </source>
</reference>
<feature type="transmembrane region" description="Helical" evidence="6">
    <location>
        <begin position="364"/>
        <end position="386"/>
    </location>
</feature>
<comment type="subcellular location">
    <subcellularLocation>
        <location evidence="1">Membrane</location>
        <topology evidence="1">Multi-pass membrane protein</topology>
    </subcellularLocation>
</comment>
<dbReference type="Pfam" id="PF00324">
    <property type="entry name" value="AA_permease"/>
    <property type="match status" value="1"/>
</dbReference>
<evidence type="ECO:0000313" key="8">
    <source>
        <dbReference type="EMBL" id="GAA3711603.1"/>
    </source>
</evidence>
<keyword evidence="9" id="KW-1185">Reference proteome</keyword>
<gene>
    <name evidence="8" type="ORF">GCM10022377_26280</name>
</gene>